<evidence type="ECO:0000256" key="1">
    <source>
        <dbReference type="SAM" id="SignalP"/>
    </source>
</evidence>
<protein>
    <submittedName>
        <fullName evidence="2">Uncharacterized protein</fullName>
    </submittedName>
</protein>
<keyword evidence="1" id="KW-0732">Signal</keyword>
<dbReference type="AlphaFoldDB" id="A0A2G8JQN0"/>
<accession>A0A2G8JQN0</accession>
<reference evidence="2 3" key="1">
    <citation type="journal article" date="2017" name="PLoS Biol.">
        <title>The sea cucumber genome provides insights into morphological evolution and visceral regeneration.</title>
        <authorList>
            <person name="Zhang X."/>
            <person name="Sun L."/>
            <person name="Yuan J."/>
            <person name="Sun Y."/>
            <person name="Gao Y."/>
            <person name="Zhang L."/>
            <person name="Li S."/>
            <person name="Dai H."/>
            <person name="Hamel J.F."/>
            <person name="Liu C."/>
            <person name="Yu Y."/>
            <person name="Liu S."/>
            <person name="Lin W."/>
            <person name="Guo K."/>
            <person name="Jin S."/>
            <person name="Xu P."/>
            <person name="Storey K.B."/>
            <person name="Huan P."/>
            <person name="Zhang T."/>
            <person name="Zhou Y."/>
            <person name="Zhang J."/>
            <person name="Lin C."/>
            <person name="Li X."/>
            <person name="Xing L."/>
            <person name="Huo D."/>
            <person name="Sun M."/>
            <person name="Wang L."/>
            <person name="Mercier A."/>
            <person name="Li F."/>
            <person name="Yang H."/>
            <person name="Xiang J."/>
        </authorList>
    </citation>
    <scope>NUCLEOTIDE SEQUENCE [LARGE SCALE GENOMIC DNA]</scope>
    <source>
        <strain evidence="2">Shaxun</strain>
        <tissue evidence="2">Muscle</tissue>
    </source>
</reference>
<gene>
    <name evidence="2" type="ORF">BSL78_25083</name>
</gene>
<sequence>MAVVRLQLIAAMALLWSSFIIMSDSTEVPNLRHAKNSGPVGRFLVQRSLLEEVVRNLHLADVELLPSDEYDDDLAEVGVLIQKTEDLSLPSELSPELQCQVETVANIAVVFIPVITSCGSKVGLLIASYTDAKKVLYSPYVTNVDTFIYIDSIEIENGYLVLRRDDDLMEVAMQHDEICTNNGELEKDLVHIEGTDIHSSSYPLQFNWGCDHLGNNVSFCRVLEPYTEDIQETNGDICVTMSTPASRVCSADMEITNMTGIFRENAPFLANSLPNAAFESLWLIREHMLGIVFPCL</sequence>
<feature type="signal peptide" evidence="1">
    <location>
        <begin position="1"/>
        <end position="25"/>
    </location>
</feature>
<feature type="chain" id="PRO_5013809043" evidence="1">
    <location>
        <begin position="26"/>
        <end position="296"/>
    </location>
</feature>
<dbReference type="EMBL" id="MRZV01001408">
    <property type="protein sequence ID" value="PIK38082.1"/>
    <property type="molecule type" value="Genomic_DNA"/>
</dbReference>
<comment type="caution">
    <text evidence="2">The sequence shown here is derived from an EMBL/GenBank/DDBJ whole genome shotgun (WGS) entry which is preliminary data.</text>
</comment>
<name>A0A2G8JQN0_STIJA</name>
<keyword evidence="3" id="KW-1185">Reference proteome</keyword>
<organism evidence="2 3">
    <name type="scientific">Stichopus japonicus</name>
    <name type="common">Sea cucumber</name>
    <dbReference type="NCBI Taxonomy" id="307972"/>
    <lineage>
        <taxon>Eukaryota</taxon>
        <taxon>Metazoa</taxon>
        <taxon>Echinodermata</taxon>
        <taxon>Eleutherozoa</taxon>
        <taxon>Echinozoa</taxon>
        <taxon>Holothuroidea</taxon>
        <taxon>Aspidochirotacea</taxon>
        <taxon>Aspidochirotida</taxon>
        <taxon>Stichopodidae</taxon>
        <taxon>Apostichopus</taxon>
    </lineage>
</organism>
<dbReference type="Proteomes" id="UP000230750">
    <property type="component" value="Unassembled WGS sequence"/>
</dbReference>
<evidence type="ECO:0000313" key="3">
    <source>
        <dbReference type="Proteomes" id="UP000230750"/>
    </source>
</evidence>
<evidence type="ECO:0000313" key="2">
    <source>
        <dbReference type="EMBL" id="PIK38082.1"/>
    </source>
</evidence>
<proteinExistence type="predicted"/>